<dbReference type="RefSeq" id="WP_344570323.1">
    <property type="nucleotide sequence ID" value="NZ_BAAARJ010000027.1"/>
</dbReference>
<feature type="region of interest" description="Disordered" evidence="1">
    <location>
        <begin position="1132"/>
        <end position="1233"/>
    </location>
</feature>
<dbReference type="InterPro" id="IPR009003">
    <property type="entry name" value="Peptidase_S1_PA"/>
</dbReference>
<keyword evidence="3" id="KW-1185">Reference proteome</keyword>
<dbReference type="InterPro" id="IPR027417">
    <property type="entry name" value="P-loop_NTPase"/>
</dbReference>
<feature type="compositionally biased region" description="Gly residues" evidence="1">
    <location>
        <begin position="1204"/>
        <end position="1218"/>
    </location>
</feature>
<name>A0ABN3QVT8_9ACTN</name>
<comment type="caution">
    <text evidence="2">The sequence shown here is derived from an EMBL/GenBank/DDBJ whole genome shotgun (WGS) entry which is preliminary data.</text>
</comment>
<proteinExistence type="predicted"/>
<feature type="compositionally biased region" description="Low complexity" evidence="1">
    <location>
        <begin position="1160"/>
        <end position="1203"/>
    </location>
</feature>
<dbReference type="Proteomes" id="UP001501447">
    <property type="component" value="Unassembled WGS sequence"/>
</dbReference>
<evidence type="ECO:0008006" key="4">
    <source>
        <dbReference type="Google" id="ProtNLM"/>
    </source>
</evidence>
<evidence type="ECO:0000313" key="2">
    <source>
        <dbReference type="EMBL" id="GAA2636508.1"/>
    </source>
</evidence>
<feature type="compositionally biased region" description="Acidic residues" evidence="1">
    <location>
        <begin position="727"/>
        <end position="748"/>
    </location>
</feature>
<dbReference type="EMBL" id="BAAARJ010000027">
    <property type="protein sequence ID" value="GAA2636508.1"/>
    <property type="molecule type" value="Genomic_DNA"/>
</dbReference>
<gene>
    <name evidence="2" type="ORF">GCM10009863_61330</name>
</gene>
<protein>
    <recommendedName>
        <fullName evidence="4">Serine protease</fullName>
    </recommendedName>
</protein>
<organism evidence="2 3">
    <name type="scientific">Streptomyces axinellae</name>
    <dbReference type="NCBI Taxonomy" id="552788"/>
    <lineage>
        <taxon>Bacteria</taxon>
        <taxon>Bacillati</taxon>
        <taxon>Actinomycetota</taxon>
        <taxon>Actinomycetes</taxon>
        <taxon>Kitasatosporales</taxon>
        <taxon>Streptomycetaceae</taxon>
        <taxon>Streptomyces</taxon>
    </lineage>
</organism>
<reference evidence="2 3" key="1">
    <citation type="journal article" date="2019" name="Int. J. Syst. Evol. Microbiol.">
        <title>The Global Catalogue of Microorganisms (GCM) 10K type strain sequencing project: providing services to taxonomists for standard genome sequencing and annotation.</title>
        <authorList>
            <consortium name="The Broad Institute Genomics Platform"/>
            <consortium name="The Broad Institute Genome Sequencing Center for Infectious Disease"/>
            <person name="Wu L."/>
            <person name="Ma J."/>
        </authorList>
    </citation>
    <scope>NUCLEOTIDE SEQUENCE [LARGE SCALE GENOMIC DNA]</scope>
    <source>
        <strain evidence="2 3">JCM 16373</strain>
    </source>
</reference>
<feature type="region of interest" description="Disordered" evidence="1">
    <location>
        <begin position="723"/>
        <end position="750"/>
    </location>
</feature>
<feature type="compositionally biased region" description="Gly residues" evidence="1">
    <location>
        <begin position="1145"/>
        <end position="1157"/>
    </location>
</feature>
<dbReference type="SUPFAM" id="SSF50494">
    <property type="entry name" value="Trypsin-like serine proteases"/>
    <property type="match status" value="1"/>
</dbReference>
<accession>A0ABN3QVT8</accession>
<feature type="region of interest" description="Disordered" evidence="1">
    <location>
        <begin position="446"/>
        <end position="465"/>
    </location>
</feature>
<dbReference type="SUPFAM" id="SSF52540">
    <property type="entry name" value="P-loop containing nucleoside triphosphate hydrolases"/>
    <property type="match status" value="1"/>
</dbReference>
<evidence type="ECO:0000313" key="3">
    <source>
        <dbReference type="Proteomes" id="UP001501447"/>
    </source>
</evidence>
<sequence length="1302" mass="135202">MSAVRRGPALAHICDLAGRPRGTGFPADALGTLVTSHEAVDGLSRVVVQAGGRSCLAESGDITPVPEWDLALIRTRGLGLAPLVIGGERAHPGGSPVDLRIDEPLRATLVGTTAATYTSTERYHPLAQVLELAVPDALRVQLRLSRPASGAPVLDAVTGAVLGVLGTALHAPGRAAVFAVPLYATGMPVPEGPLRALLRHNAAGVPGFGPDLNLAGALRLSATSVGPAVERCAHAATRPGIAIALKEFANGNASVLALLGDPGTGRTTELAAFAARRIFGAAPVPAAGTVPAAASDSVPTPADGAEPAPTVWLRGADLHDGDGSVREAVGRALASAGRILAASHHAAGLGVWRAQDPREANPDVVARLSRTAGRPLLVLLDSPEEMPPQLAQRLRRWITGTASWLRAAGARMAVACRPEFWGHAGPLFPREMLHVPPDAWAEAALPQESAPSRKPEGSRKAAGSSAGVPIGVPFGALSGVPSGEVLPGCVRIGDLPEREAVRVRSVYGLRDGALAPEDEGHPLAIRMLAQVHAAQGGSGAGALSARQPARVEIFSAYLDLLCLRVALRMRSGERRTGTAAGPVDVRRLATRVAGRFHQAARHCLGPGQGELEPAAFEELFPRSGGWASAVLAEGALVRAGEGYRFADEEFADWIQGRHLELDAALDALVHHRSAATLAPVPRHRAGPVVHSLLLCGHRDGHEALAPRLRRLADALVSACACASASDGGDESGNDDEEVGDEGEGEVGDESVRSDEAVWWSAHLLRETLLRVPDAGPYTEVLRVLARFVVRTEAEARKEGDSGYAPYSGFGPWFWRRLSLPVADKAELLRLLLPADPPFPGRHAPSGRPSDPAFPGCPDAASRERFLDVVGGLLAAEPQAMQPVLCEWFGDPRPLRLCTEDVREADGPAPTVAAAAQALLYVHRGRALDELLEVLVEAAHPRADELLAELVHEEPSGVCRAVRRWARAPRDGWGGRDRRDGRWGAAATYGLRAARRVRSDADRELLRGAALALLRECGGSARGDAALALLVRDPASRSRYVDAALRRFAETGDPELTAALGTALNTHPEPVFTAFSALLTGPVSSQEAPLRASLARVLGAGQGPLRDELLDLLLAAERELPVLETALDAVVRGGRQRRARRSAASGGDGGFPASGGNGERAASGGAEEVMASGGAGSAGASAPGTGTGTGPAWASVPGAESGSRSGPGLGLGSGPGTASGSGPSAVEPAEERWPEGELVRRIGLRMAVVPQGVACFDRALAGLAREVPGFAGALRAWVTGAPDAWAVLGPGARRMCEVLGTRT</sequence>
<evidence type="ECO:0000256" key="1">
    <source>
        <dbReference type="SAM" id="MobiDB-lite"/>
    </source>
</evidence>